<dbReference type="Gene3D" id="1.20.120.1750">
    <property type="match status" value="1"/>
</dbReference>
<dbReference type="PROSITE" id="PS51873">
    <property type="entry name" value="TRIAD"/>
    <property type="match status" value="1"/>
</dbReference>
<dbReference type="GO" id="GO:0097039">
    <property type="term" value="P:protein linear polyubiquitination"/>
    <property type="evidence" value="ECO:0007669"/>
    <property type="project" value="TreeGrafter"/>
</dbReference>
<feature type="domain" description="RRM" evidence="12">
    <location>
        <begin position="111"/>
        <end position="188"/>
    </location>
</feature>
<dbReference type="Pfam" id="PF22191">
    <property type="entry name" value="IBR_1"/>
    <property type="match status" value="1"/>
</dbReference>
<dbReference type="InterPro" id="IPR001841">
    <property type="entry name" value="Znf_RING"/>
</dbReference>
<dbReference type="PROSITE" id="PS50102">
    <property type="entry name" value="RRM"/>
    <property type="match status" value="1"/>
</dbReference>
<dbReference type="InterPro" id="IPR000504">
    <property type="entry name" value="RRM_dom"/>
</dbReference>
<dbReference type="Pfam" id="PF00076">
    <property type="entry name" value="RRM_1"/>
    <property type="match status" value="1"/>
</dbReference>
<feature type="region of interest" description="Disordered" evidence="10">
    <location>
        <begin position="1"/>
        <end position="30"/>
    </location>
</feature>
<evidence type="ECO:0000256" key="5">
    <source>
        <dbReference type="ARBA" id="ARBA00022771"/>
    </source>
</evidence>
<comment type="pathway">
    <text evidence="1">Protein modification; protein ubiquitination.</text>
</comment>
<dbReference type="InterPro" id="IPR051628">
    <property type="entry name" value="LUBAC_E3_Ligases"/>
</dbReference>
<dbReference type="GO" id="GO:0043161">
    <property type="term" value="P:proteasome-mediated ubiquitin-dependent protein catabolic process"/>
    <property type="evidence" value="ECO:0007669"/>
    <property type="project" value="TreeGrafter"/>
</dbReference>
<dbReference type="Gene3D" id="3.30.40.10">
    <property type="entry name" value="Zinc/RING finger domain, C3HC4 (zinc finger)"/>
    <property type="match status" value="1"/>
</dbReference>
<dbReference type="CDD" id="cd22585">
    <property type="entry name" value="Rcat_RBR_DEAH12-like"/>
    <property type="match status" value="1"/>
</dbReference>
<dbReference type="InterPro" id="IPR013087">
    <property type="entry name" value="Znf_C2H2_type"/>
</dbReference>
<feature type="zinc finger region" description="C3H1-type" evidence="9">
    <location>
        <begin position="34"/>
        <end position="61"/>
    </location>
</feature>
<dbReference type="InterPro" id="IPR000571">
    <property type="entry name" value="Znf_CCCH"/>
</dbReference>
<keyword evidence="5 9" id="KW-0863">Zinc-finger</keyword>
<evidence type="ECO:0000256" key="7">
    <source>
        <dbReference type="ARBA" id="ARBA00022833"/>
    </source>
</evidence>
<name>A0A5C3MCG6_9AGAR</name>
<dbReference type="GO" id="GO:0043130">
    <property type="term" value="F:ubiquitin binding"/>
    <property type="evidence" value="ECO:0007669"/>
    <property type="project" value="TreeGrafter"/>
</dbReference>
<keyword evidence="3 9" id="KW-0479">Metal-binding</keyword>
<dbReference type="PANTHER" id="PTHR22770">
    <property type="entry name" value="UBIQUITIN CONJUGATING ENZYME 7 INTERACTING PROTEIN-RELATED"/>
    <property type="match status" value="1"/>
</dbReference>
<evidence type="ECO:0000256" key="9">
    <source>
        <dbReference type="PROSITE-ProRule" id="PRU00723"/>
    </source>
</evidence>
<dbReference type="PANTHER" id="PTHR22770:SF13">
    <property type="entry name" value="RING-TYPE DOMAIN-CONTAINING PROTEIN"/>
    <property type="match status" value="1"/>
</dbReference>
<evidence type="ECO:0000259" key="11">
    <source>
        <dbReference type="PROSITE" id="PS50089"/>
    </source>
</evidence>
<evidence type="ECO:0000259" key="13">
    <source>
        <dbReference type="PROSITE" id="PS50103"/>
    </source>
</evidence>
<evidence type="ECO:0000256" key="6">
    <source>
        <dbReference type="ARBA" id="ARBA00022786"/>
    </source>
</evidence>
<sequence>MFSVARTSSSRSSVTEDNFVPRQDRRIERHHRPPRYPEVCGLWLNGRCTKEYQCRFVHEDLDYDDPMKPPSVHRPAPRPPEVFLTTIHDHIKVRFGEGFEVQNIVTGFETPWIFIANVPVRVTEADITKLVKPFGQIVDIRLPTSKSDAPAMLVKVRMSTPLEASQARTALHGSKSFGAKISVRLGLNNSTGGAAMLRDNAVRIEWEAPGKIAYGGYSTLEDAQRAIAATRVPVGDHFVRGTIHSGLPVVGVVTVRFRTLPLDVDETAMEMLANPEDVMWERPNYTSLPRAISGIKRTLEEGAELLEFDILPPPYRDSKIRAWAHFASPADAKAARDRLSGRKPAFTGLTPVYARHVKTITYSLNLEKFGKVASDLYALRDSVGGRGQNSSNSISIIPRQAQGYVLVKLCGEELKELGQLKAELERLLTGEVIRKDGKVIWDNFFSQTAGIIFLEDLQRAHPRITIQKDVTRRMIRLFGPSDLRAVVRQEIIRKATQLLTQKVHVISLDGRLIGLFMSPDLMKLQQDLGPENVILDLWNRVLKIRGDSLAFDIAKDIVNKARQRHRGERSSQENGCPVCFDAPSLPVTLHCGHSWCRACLEGYFNAAIDQKFFPLTCLGDEARCSERIPLETARQVLPLNGFDAVVEAAFSAHIHTHPDEFHFCPSPDCPQVYRATADAAVLQCPSCLVRICTGCHSEEHVGLACAEADGGDGLFKEWMKEHDVKNCPSCQVPIERAEGCNHMTCTRCQTHICWVCMETFPGGEGIYGHMRSEHGSFGLGPIE</sequence>
<dbReference type="GO" id="GO:0008270">
    <property type="term" value="F:zinc ion binding"/>
    <property type="evidence" value="ECO:0007669"/>
    <property type="project" value="UniProtKB-KW"/>
</dbReference>
<dbReference type="SUPFAM" id="SSF54928">
    <property type="entry name" value="RNA-binding domain, RBD"/>
    <property type="match status" value="1"/>
</dbReference>
<dbReference type="GO" id="GO:0004842">
    <property type="term" value="F:ubiquitin-protein transferase activity"/>
    <property type="evidence" value="ECO:0007669"/>
    <property type="project" value="TreeGrafter"/>
</dbReference>
<dbReference type="PROSITE" id="PS00028">
    <property type="entry name" value="ZINC_FINGER_C2H2_1"/>
    <property type="match status" value="1"/>
</dbReference>
<proteinExistence type="predicted"/>
<dbReference type="InterPro" id="IPR012677">
    <property type="entry name" value="Nucleotide-bd_a/b_plait_sf"/>
</dbReference>
<dbReference type="SMART" id="SM00184">
    <property type="entry name" value="RING"/>
    <property type="match status" value="1"/>
</dbReference>
<dbReference type="CDD" id="cd20335">
    <property type="entry name" value="BRcat_RBR"/>
    <property type="match status" value="1"/>
</dbReference>
<evidence type="ECO:0000256" key="8">
    <source>
        <dbReference type="PROSITE-ProRule" id="PRU00176"/>
    </source>
</evidence>
<evidence type="ECO:0000259" key="14">
    <source>
        <dbReference type="PROSITE" id="PS51873"/>
    </source>
</evidence>
<dbReference type="EMBL" id="ML213594">
    <property type="protein sequence ID" value="TFK41548.1"/>
    <property type="molecule type" value="Genomic_DNA"/>
</dbReference>
<dbReference type="CDD" id="cd00590">
    <property type="entry name" value="RRM_SF"/>
    <property type="match status" value="1"/>
</dbReference>
<dbReference type="InterPro" id="IPR044066">
    <property type="entry name" value="TRIAD_supradom"/>
</dbReference>
<feature type="compositionally biased region" description="Low complexity" evidence="10">
    <location>
        <begin position="1"/>
        <end position="15"/>
    </location>
</feature>
<dbReference type="AlphaFoldDB" id="A0A5C3MCG6"/>
<evidence type="ECO:0000256" key="2">
    <source>
        <dbReference type="ARBA" id="ARBA00022679"/>
    </source>
</evidence>
<keyword evidence="6" id="KW-0833">Ubl conjugation pathway</keyword>
<dbReference type="SMART" id="SM00360">
    <property type="entry name" value="RRM"/>
    <property type="match status" value="1"/>
</dbReference>
<dbReference type="OrthoDB" id="10009520at2759"/>
<evidence type="ECO:0008006" key="17">
    <source>
        <dbReference type="Google" id="ProtNLM"/>
    </source>
</evidence>
<dbReference type="GO" id="GO:0000151">
    <property type="term" value="C:ubiquitin ligase complex"/>
    <property type="evidence" value="ECO:0007669"/>
    <property type="project" value="TreeGrafter"/>
</dbReference>
<evidence type="ECO:0000313" key="16">
    <source>
        <dbReference type="Proteomes" id="UP000308652"/>
    </source>
</evidence>
<dbReference type="Proteomes" id="UP000308652">
    <property type="component" value="Unassembled WGS sequence"/>
</dbReference>
<protein>
    <recommendedName>
        <fullName evidence="17">RING-type E3 ubiquitin transferase</fullName>
    </recommendedName>
</protein>
<dbReference type="PROSITE" id="PS50089">
    <property type="entry name" value="ZF_RING_2"/>
    <property type="match status" value="1"/>
</dbReference>
<evidence type="ECO:0000256" key="10">
    <source>
        <dbReference type="SAM" id="MobiDB-lite"/>
    </source>
</evidence>
<organism evidence="15 16">
    <name type="scientific">Crucibulum laeve</name>
    <dbReference type="NCBI Taxonomy" id="68775"/>
    <lineage>
        <taxon>Eukaryota</taxon>
        <taxon>Fungi</taxon>
        <taxon>Dikarya</taxon>
        <taxon>Basidiomycota</taxon>
        <taxon>Agaricomycotina</taxon>
        <taxon>Agaricomycetes</taxon>
        <taxon>Agaricomycetidae</taxon>
        <taxon>Agaricales</taxon>
        <taxon>Agaricineae</taxon>
        <taxon>Nidulariaceae</taxon>
        <taxon>Crucibulum</taxon>
    </lineage>
</organism>
<keyword evidence="2" id="KW-0808">Transferase</keyword>
<accession>A0A5C3MCG6</accession>
<dbReference type="PROSITE" id="PS50103">
    <property type="entry name" value="ZF_C3H1"/>
    <property type="match status" value="1"/>
</dbReference>
<dbReference type="InterPro" id="IPR013083">
    <property type="entry name" value="Znf_RING/FYVE/PHD"/>
</dbReference>
<dbReference type="SMART" id="SM00647">
    <property type="entry name" value="IBR"/>
    <property type="match status" value="1"/>
</dbReference>
<dbReference type="InterPro" id="IPR035979">
    <property type="entry name" value="RBD_domain_sf"/>
</dbReference>
<keyword evidence="7 9" id="KW-0862">Zinc</keyword>
<evidence type="ECO:0000256" key="3">
    <source>
        <dbReference type="ARBA" id="ARBA00022723"/>
    </source>
</evidence>
<evidence type="ECO:0000256" key="1">
    <source>
        <dbReference type="ARBA" id="ARBA00004906"/>
    </source>
</evidence>
<dbReference type="Gene3D" id="3.30.70.330">
    <property type="match status" value="1"/>
</dbReference>
<dbReference type="GO" id="GO:0003723">
    <property type="term" value="F:RNA binding"/>
    <property type="evidence" value="ECO:0007669"/>
    <property type="project" value="UniProtKB-UniRule"/>
</dbReference>
<feature type="domain" description="RING-type" evidence="14">
    <location>
        <begin position="572"/>
        <end position="783"/>
    </location>
</feature>
<keyword evidence="16" id="KW-1185">Reference proteome</keyword>
<gene>
    <name evidence="15" type="ORF">BDQ12DRAFT_599545</name>
</gene>
<dbReference type="InterPro" id="IPR002867">
    <property type="entry name" value="IBR_dom"/>
</dbReference>
<keyword evidence="8" id="KW-0694">RNA-binding</keyword>
<reference evidence="15 16" key="1">
    <citation type="journal article" date="2019" name="Nat. Ecol. Evol.">
        <title>Megaphylogeny resolves global patterns of mushroom evolution.</title>
        <authorList>
            <person name="Varga T."/>
            <person name="Krizsan K."/>
            <person name="Foldi C."/>
            <person name="Dima B."/>
            <person name="Sanchez-Garcia M."/>
            <person name="Sanchez-Ramirez S."/>
            <person name="Szollosi G.J."/>
            <person name="Szarkandi J.G."/>
            <person name="Papp V."/>
            <person name="Albert L."/>
            <person name="Andreopoulos W."/>
            <person name="Angelini C."/>
            <person name="Antonin V."/>
            <person name="Barry K.W."/>
            <person name="Bougher N.L."/>
            <person name="Buchanan P."/>
            <person name="Buyck B."/>
            <person name="Bense V."/>
            <person name="Catcheside P."/>
            <person name="Chovatia M."/>
            <person name="Cooper J."/>
            <person name="Damon W."/>
            <person name="Desjardin D."/>
            <person name="Finy P."/>
            <person name="Geml J."/>
            <person name="Haridas S."/>
            <person name="Hughes K."/>
            <person name="Justo A."/>
            <person name="Karasinski D."/>
            <person name="Kautmanova I."/>
            <person name="Kiss B."/>
            <person name="Kocsube S."/>
            <person name="Kotiranta H."/>
            <person name="LaButti K.M."/>
            <person name="Lechner B.E."/>
            <person name="Liimatainen K."/>
            <person name="Lipzen A."/>
            <person name="Lukacs Z."/>
            <person name="Mihaltcheva S."/>
            <person name="Morgado L.N."/>
            <person name="Niskanen T."/>
            <person name="Noordeloos M.E."/>
            <person name="Ohm R.A."/>
            <person name="Ortiz-Santana B."/>
            <person name="Ovrebo C."/>
            <person name="Racz N."/>
            <person name="Riley R."/>
            <person name="Savchenko A."/>
            <person name="Shiryaev A."/>
            <person name="Soop K."/>
            <person name="Spirin V."/>
            <person name="Szebenyi C."/>
            <person name="Tomsovsky M."/>
            <person name="Tulloss R.E."/>
            <person name="Uehling J."/>
            <person name="Grigoriev I.V."/>
            <person name="Vagvolgyi C."/>
            <person name="Papp T."/>
            <person name="Martin F.M."/>
            <person name="Miettinen O."/>
            <person name="Hibbett D.S."/>
            <person name="Nagy L.G."/>
        </authorList>
    </citation>
    <scope>NUCLEOTIDE SEQUENCE [LARGE SCALE GENOMIC DNA]</scope>
    <source>
        <strain evidence="15 16">CBS 166.37</strain>
    </source>
</reference>
<dbReference type="STRING" id="68775.A0A5C3MCG6"/>
<evidence type="ECO:0000313" key="15">
    <source>
        <dbReference type="EMBL" id="TFK41548.1"/>
    </source>
</evidence>
<dbReference type="Pfam" id="PF00097">
    <property type="entry name" value="zf-C3HC4"/>
    <property type="match status" value="1"/>
</dbReference>
<dbReference type="Pfam" id="PF01485">
    <property type="entry name" value="IBR"/>
    <property type="match status" value="1"/>
</dbReference>
<feature type="domain" description="RING-type" evidence="11">
    <location>
        <begin position="576"/>
        <end position="617"/>
    </location>
</feature>
<feature type="domain" description="C3H1-type" evidence="13">
    <location>
        <begin position="34"/>
        <end position="61"/>
    </location>
</feature>
<evidence type="ECO:0000256" key="4">
    <source>
        <dbReference type="ARBA" id="ARBA00022737"/>
    </source>
</evidence>
<keyword evidence="4" id="KW-0677">Repeat</keyword>
<evidence type="ECO:0000259" key="12">
    <source>
        <dbReference type="PROSITE" id="PS50102"/>
    </source>
</evidence>
<dbReference type="SUPFAM" id="SSF57850">
    <property type="entry name" value="RING/U-box"/>
    <property type="match status" value="2"/>
</dbReference>
<dbReference type="InterPro" id="IPR018957">
    <property type="entry name" value="Znf_C3HC4_RING-type"/>
</dbReference>